<evidence type="ECO:0000313" key="4">
    <source>
        <dbReference type="Proteomes" id="UP000599109"/>
    </source>
</evidence>
<dbReference type="PROSITE" id="PS50076">
    <property type="entry name" value="DNAJ_2"/>
    <property type="match status" value="1"/>
</dbReference>
<gene>
    <name evidence="3" type="ORF">JJ685_00795</name>
</gene>
<keyword evidence="4" id="KW-1185">Reference proteome</keyword>
<keyword evidence="1" id="KW-0472">Membrane</keyword>
<evidence type="ECO:0000259" key="2">
    <source>
        <dbReference type="PROSITE" id="PS50076"/>
    </source>
</evidence>
<dbReference type="RefSeq" id="WP_201672273.1">
    <property type="nucleotide sequence ID" value="NZ_JAEQNE010000001.1"/>
</dbReference>
<protein>
    <submittedName>
        <fullName evidence="3">DnaJ domain-containing protein</fullName>
    </submittedName>
</protein>
<keyword evidence="1" id="KW-1133">Transmembrane helix</keyword>
<dbReference type="InterPro" id="IPR036869">
    <property type="entry name" value="J_dom_sf"/>
</dbReference>
<sequence length="245" mass="28099">MRSAYLVLGVPGDANREEIEAAFRRAEAQFPRERLAQEEGALARLGEIRSAYQVLNDPDSRAAHDRKLQAQVRPPPRPRTVVLTEEVSPLRKWIVAGVWLLVVMLASGIYLSHRNAEARRLAAVQEAAERKAAEREAETRRQEQDRLAAERASLAARAEANERRLLADINGSRAVATQRMQEAAMLQVQRQEQAEARRRESERLYEERRATLESRQAAAEAQRRVERDKQRVRELCWRTYGRPDC</sequence>
<dbReference type="EMBL" id="JAEQNE010000001">
    <property type="protein sequence ID" value="MBL0389669.1"/>
    <property type="molecule type" value="Genomic_DNA"/>
</dbReference>
<accession>A0A936YVQ3</accession>
<evidence type="ECO:0000313" key="3">
    <source>
        <dbReference type="EMBL" id="MBL0389669.1"/>
    </source>
</evidence>
<dbReference type="PRINTS" id="PR00625">
    <property type="entry name" value="JDOMAIN"/>
</dbReference>
<dbReference type="SUPFAM" id="SSF46565">
    <property type="entry name" value="Chaperone J-domain"/>
    <property type="match status" value="1"/>
</dbReference>
<dbReference type="InterPro" id="IPR001623">
    <property type="entry name" value="DnaJ_domain"/>
</dbReference>
<evidence type="ECO:0000256" key="1">
    <source>
        <dbReference type="SAM" id="Phobius"/>
    </source>
</evidence>
<comment type="caution">
    <text evidence="3">The sequence shown here is derived from an EMBL/GenBank/DDBJ whole genome shotgun (WGS) entry which is preliminary data.</text>
</comment>
<feature type="domain" description="J" evidence="2">
    <location>
        <begin position="3"/>
        <end position="68"/>
    </location>
</feature>
<feature type="transmembrane region" description="Helical" evidence="1">
    <location>
        <begin position="93"/>
        <end position="111"/>
    </location>
</feature>
<dbReference type="Pfam" id="PF00226">
    <property type="entry name" value="DnaJ"/>
    <property type="match status" value="1"/>
</dbReference>
<dbReference type="AlphaFoldDB" id="A0A936YVQ3"/>
<dbReference type="CDD" id="cd06257">
    <property type="entry name" value="DnaJ"/>
    <property type="match status" value="1"/>
</dbReference>
<organism evidence="3 4">
    <name type="scientific">Ramlibacter monticola</name>
    <dbReference type="NCBI Taxonomy" id="1926872"/>
    <lineage>
        <taxon>Bacteria</taxon>
        <taxon>Pseudomonadati</taxon>
        <taxon>Pseudomonadota</taxon>
        <taxon>Betaproteobacteria</taxon>
        <taxon>Burkholderiales</taxon>
        <taxon>Comamonadaceae</taxon>
        <taxon>Ramlibacter</taxon>
    </lineage>
</organism>
<proteinExistence type="predicted"/>
<dbReference type="Gene3D" id="1.10.287.110">
    <property type="entry name" value="DnaJ domain"/>
    <property type="match status" value="1"/>
</dbReference>
<reference evidence="3 4" key="1">
    <citation type="journal article" date="2017" name="Int. J. Syst. Evol. Microbiol.">
        <title>Ramlibacter monticola sp. nov., isolated from forest soil.</title>
        <authorList>
            <person name="Chaudhary D.K."/>
            <person name="Kim J."/>
        </authorList>
    </citation>
    <scope>NUCLEOTIDE SEQUENCE [LARGE SCALE GENOMIC DNA]</scope>
    <source>
        <strain evidence="3 4">KACC 19175</strain>
    </source>
</reference>
<dbReference type="Proteomes" id="UP000599109">
    <property type="component" value="Unassembled WGS sequence"/>
</dbReference>
<keyword evidence="1" id="KW-0812">Transmembrane</keyword>
<name>A0A936YVQ3_9BURK</name>